<dbReference type="SUPFAM" id="SSF81585">
    <property type="entry name" value="PsbU/PolX domain-like"/>
    <property type="match status" value="1"/>
</dbReference>
<dbReference type="Pfam" id="PF12836">
    <property type="entry name" value="HHH_3"/>
    <property type="match status" value="1"/>
</dbReference>
<dbReference type="EMBL" id="BPQM01000059">
    <property type="protein sequence ID" value="GJD79330.1"/>
    <property type="molecule type" value="Genomic_DNA"/>
</dbReference>
<dbReference type="RefSeq" id="WP_238303303.1">
    <property type="nucleotide sequence ID" value="NZ_BPQM01000059.1"/>
</dbReference>
<dbReference type="AlphaFoldDB" id="A0AA37HPF9"/>
<evidence type="ECO:0000313" key="3">
    <source>
        <dbReference type="Proteomes" id="UP001055108"/>
    </source>
</evidence>
<evidence type="ECO:0008006" key="4">
    <source>
        <dbReference type="Google" id="ProtNLM"/>
    </source>
</evidence>
<proteinExistence type="predicted"/>
<protein>
    <recommendedName>
        <fullName evidence="4">Helix-hairpin-helix domain-containing protein</fullName>
    </recommendedName>
</protein>
<evidence type="ECO:0000256" key="1">
    <source>
        <dbReference type="SAM" id="MobiDB-lite"/>
    </source>
</evidence>
<comment type="caution">
    <text evidence="2">The sequence shown here is derived from an EMBL/GenBank/DDBJ whole genome shotgun (WGS) entry which is preliminary data.</text>
</comment>
<reference evidence="2" key="2">
    <citation type="submission" date="2021-08" db="EMBL/GenBank/DDBJ databases">
        <authorList>
            <person name="Tani A."/>
            <person name="Ola A."/>
            <person name="Ogura Y."/>
            <person name="Katsura K."/>
            <person name="Hayashi T."/>
        </authorList>
    </citation>
    <scope>NUCLEOTIDE SEQUENCE</scope>
    <source>
        <strain evidence="2">NBRC 103626</strain>
    </source>
</reference>
<name>A0AA37HPF9_9HYPH</name>
<gene>
    <name evidence="2" type="ORF">NBEOAGPD_2555</name>
</gene>
<organism evidence="2 3">
    <name type="scientific">Methylobacterium gregans</name>
    <dbReference type="NCBI Taxonomy" id="374424"/>
    <lineage>
        <taxon>Bacteria</taxon>
        <taxon>Pseudomonadati</taxon>
        <taxon>Pseudomonadota</taxon>
        <taxon>Alphaproteobacteria</taxon>
        <taxon>Hyphomicrobiales</taxon>
        <taxon>Methylobacteriaceae</taxon>
        <taxon>Methylobacterium</taxon>
    </lineage>
</organism>
<accession>A0AA37HPF9</accession>
<feature type="compositionally biased region" description="Pro residues" evidence="1">
    <location>
        <begin position="73"/>
        <end position="100"/>
    </location>
</feature>
<dbReference type="Gene3D" id="1.10.150.320">
    <property type="entry name" value="Photosystem II 12 kDa extrinsic protein"/>
    <property type="match status" value="1"/>
</dbReference>
<sequence length="173" mass="18073">MLSGSAIVRVSVLLVAAGLLAALTQFLWLQGPGDSSAEVPAVSAPPQERASEPEPPRPAPVPPEVTARAAQPAPAPGEPARPPVPNAEPVPAPLPTPAPDPTEQAEERAEPRAVTLVDLNTATVAQLNGLKGGGNIGRAIIQKRPYTSVDQLLSKRVLSRTTYERIKDQVTVQ</sequence>
<dbReference type="Proteomes" id="UP001055108">
    <property type="component" value="Unassembled WGS sequence"/>
</dbReference>
<feature type="region of interest" description="Disordered" evidence="1">
    <location>
        <begin position="32"/>
        <end position="111"/>
    </location>
</feature>
<evidence type="ECO:0000313" key="2">
    <source>
        <dbReference type="EMBL" id="GJD79330.1"/>
    </source>
</evidence>
<reference evidence="2" key="1">
    <citation type="journal article" date="2016" name="Front. Microbiol.">
        <title>Genome Sequence of the Piezophilic, Mesophilic Sulfate-Reducing Bacterium Desulfovibrio indicus J2T.</title>
        <authorList>
            <person name="Cao J."/>
            <person name="Maignien L."/>
            <person name="Shao Z."/>
            <person name="Alain K."/>
            <person name="Jebbar M."/>
        </authorList>
    </citation>
    <scope>NUCLEOTIDE SEQUENCE</scope>
    <source>
        <strain evidence="2">NBRC 103626</strain>
    </source>
</reference>
<keyword evidence="3" id="KW-1185">Reference proteome</keyword>